<comment type="cofactor">
    <cofactor evidence="11">
        <name>Mg(2+)</name>
        <dbReference type="ChEBI" id="CHEBI:18420"/>
    </cofactor>
    <text evidence="11">Binds a second Mg(2+) ion via substrate during catalysis.</text>
</comment>
<evidence type="ECO:0000256" key="4">
    <source>
        <dbReference type="ARBA" id="ARBA00017068"/>
    </source>
</evidence>
<comment type="pathway">
    <text evidence="1 11">Carbohydrate degradation; glycolysis; pyruvate from D-glyceraldehyde 3-phosphate: step 4/5.</text>
</comment>
<feature type="domain" description="Enolase N-terminal" evidence="16">
    <location>
        <begin position="4"/>
        <end position="134"/>
    </location>
</feature>
<dbReference type="PATRIC" id="fig|33881.3.peg.2730"/>
<evidence type="ECO:0000256" key="3">
    <source>
        <dbReference type="ARBA" id="ARBA00012058"/>
    </source>
</evidence>
<feature type="binding site" evidence="11 14">
    <location>
        <position position="242"/>
    </location>
    <ligand>
        <name>Mg(2+)</name>
        <dbReference type="ChEBI" id="CHEBI:18420"/>
    </ligand>
</feature>
<proteinExistence type="inferred from homology"/>
<evidence type="ECO:0000256" key="8">
    <source>
        <dbReference type="ARBA" id="ARBA00022842"/>
    </source>
</evidence>
<dbReference type="PROSITE" id="PS00164">
    <property type="entry name" value="ENOLASE"/>
    <property type="match status" value="1"/>
</dbReference>
<feature type="binding site" evidence="11">
    <location>
        <position position="365"/>
    </location>
    <ligand>
        <name>(2R)-2-phosphoglycerate</name>
        <dbReference type="ChEBI" id="CHEBI:58289"/>
    </ligand>
</feature>
<dbReference type="GO" id="GO:0004634">
    <property type="term" value="F:phosphopyruvate hydratase activity"/>
    <property type="evidence" value="ECO:0007669"/>
    <property type="project" value="UniProtKB-UniRule"/>
</dbReference>
<feature type="binding site" evidence="13">
    <location>
        <position position="386"/>
    </location>
    <ligand>
        <name>substrate</name>
    </ligand>
</feature>
<comment type="catalytic activity">
    <reaction evidence="11">
        <text>(2R)-2-phosphoglycerate = phosphoenolpyruvate + H2O</text>
        <dbReference type="Rhea" id="RHEA:10164"/>
        <dbReference type="ChEBI" id="CHEBI:15377"/>
        <dbReference type="ChEBI" id="CHEBI:58289"/>
        <dbReference type="ChEBI" id="CHEBI:58702"/>
        <dbReference type="EC" id="4.2.1.11"/>
    </reaction>
</comment>
<dbReference type="PIRSF" id="PIRSF001400">
    <property type="entry name" value="Enolase"/>
    <property type="match status" value="1"/>
</dbReference>
<evidence type="ECO:0000256" key="11">
    <source>
        <dbReference type="HAMAP-Rule" id="MF_00318"/>
    </source>
</evidence>
<dbReference type="InterPro" id="IPR020811">
    <property type="entry name" value="Enolase_N"/>
</dbReference>
<gene>
    <name evidence="11 17" type="primary">eno</name>
    <name evidence="17" type="ORF">NS184_11665</name>
</gene>
<dbReference type="Proteomes" id="UP000078252">
    <property type="component" value="Unassembled WGS sequence"/>
</dbReference>
<evidence type="ECO:0000256" key="1">
    <source>
        <dbReference type="ARBA" id="ARBA00005031"/>
    </source>
</evidence>
<evidence type="ECO:0000313" key="18">
    <source>
        <dbReference type="Proteomes" id="UP000078252"/>
    </source>
</evidence>
<dbReference type="Pfam" id="PF03952">
    <property type="entry name" value="Enolase_N"/>
    <property type="match status" value="1"/>
</dbReference>
<comment type="similarity">
    <text evidence="2 11">Belongs to the enolase family.</text>
</comment>
<feature type="binding site" evidence="11">
    <location>
        <position position="335"/>
    </location>
    <ligand>
        <name>(2R)-2-phosphoglycerate</name>
        <dbReference type="ChEBI" id="CHEBI:58289"/>
    </ligand>
</feature>
<feature type="binding site" evidence="11">
    <location>
        <position position="364"/>
    </location>
    <ligand>
        <name>(2R)-2-phosphoglycerate</name>
        <dbReference type="ChEBI" id="CHEBI:58289"/>
    </ligand>
</feature>
<evidence type="ECO:0000259" key="15">
    <source>
        <dbReference type="SMART" id="SM01192"/>
    </source>
</evidence>
<feature type="binding site" evidence="13">
    <location>
        <position position="164"/>
    </location>
    <ligand>
        <name>substrate</name>
    </ligand>
</feature>
<dbReference type="HAMAP" id="MF_00318">
    <property type="entry name" value="Enolase"/>
    <property type="match status" value="1"/>
</dbReference>
<keyword evidence="8 11" id="KW-0460">Magnesium</keyword>
<dbReference type="SUPFAM" id="SSF54826">
    <property type="entry name" value="Enolase N-terminal domain-like"/>
    <property type="match status" value="1"/>
</dbReference>
<dbReference type="GO" id="GO:0009986">
    <property type="term" value="C:cell surface"/>
    <property type="evidence" value="ECO:0007669"/>
    <property type="project" value="UniProtKB-SubCell"/>
</dbReference>
<keyword evidence="9 11" id="KW-0324">Glycolysis</keyword>
<evidence type="ECO:0000256" key="7">
    <source>
        <dbReference type="ARBA" id="ARBA00022723"/>
    </source>
</evidence>
<feature type="binding site" evidence="11 14">
    <location>
        <position position="310"/>
    </location>
    <ligand>
        <name>Mg(2+)</name>
        <dbReference type="ChEBI" id="CHEBI:18420"/>
    </ligand>
</feature>
<comment type="cofactor">
    <cofactor evidence="14">
        <name>Mg(2+)</name>
        <dbReference type="ChEBI" id="CHEBI:18420"/>
    </cofactor>
    <text evidence="14">Mg(2+) is required for catalysis and for stabilizing the dimer.</text>
</comment>
<evidence type="ECO:0000256" key="5">
    <source>
        <dbReference type="ARBA" id="ARBA00022490"/>
    </source>
</evidence>
<dbReference type="FunFam" id="3.30.390.10:FF:000001">
    <property type="entry name" value="Enolase"/>
    <property type="match status" value="1"/>
</dbReference>
<evidence type="ECO:0000313" key="17">
    <source>
        <dbReference type="EMBL" id="KTR04574.1"/>
    </source>
</evidence>
<feature type="binding site" evidence="11 14">
    <location>
        <position position="283"/>
    </location>
    <ligand>
        <name>Mg(2+)</name>
        <dbReference type="ChEBI" id="CHEBI:18420"/>
    </ligand>
</feature>
<dbReference type="GO" id="GO:0006096">
    <property type="term" value="P:glycolytic process"/>
    <property type="evidence" value="ECO:0007669"/>
    <property type="project" value="UniProtKB-UniRule"/>
</dbReference>
<dbReference type="InterPro" id="IPR036849">
    <property type="entry name" value="Enolase-like_C_sf"/>
</dbReference>
<feature type="binding site" evidence="13">
    <location>
        <position position="310"/>
    </location>
    <ligand>
        <name>substrate</name>
    </ligand>
</feature>
<dbReference type="SMART" id="SM01192">
    <property type="entry name" value="Enolase_C"/>
    <property type="match status" value="1"/>
</dbReference>
<feature type="binding site" evidence="13">
    <location>
        <position position="283"/>
    </location>
    <ligand>
        <name>substrate</name>
    </ligand>
</feature>
<sequence length="427" mass="45085">MAQIDAVGAREVLDSRGNPTVEVEVLLDDGVVSRALVPSGASTGAFEAYELRDGDASRYGGKGVLKAVDAVLDEIGPALEGFDATDQRLVDAALIELDGTENKSRLGANAILGASLAVARAAADSADLPLFRYLGGPNAHTLPVPLMNVVNGGAHADTNVDIQEFFLVPYGAESFSEALRWGVETYHALKGELKKQGLATGLGDEGGFAPELASNRAALDFLLAAIEKAGFTPGKDIALGLDVAATEFFQDGKYAFEGKQLSSEEFTGYFADLVANYPLVTIEDALAEDDWEGWKHLTAELGSKLQLVGDDLYVTNPKRLQRGIDEQAGNSILVKVNQIGTLTETLDAVSLAHRHGMTAILSHRSGETEDTTIADIAVAVDGGQIKTGAPARSDRVAKYNQLLRIEEELGDAAVYAGRSAFPRAAAL</sequence>
<accession>A0A175RNQ7</accession>
<comment type="subcellular location">
    <subcellularLocation>
        <location evidence="11">Cytoplasm</location>
    </subcellularLocation>
    <subcellularLocation>
        <location evidence="11">Secreted</location>
    </subcellularLocation>
    <subcellularLocation>
        <location evidence="11">Cell surface</location>
    </subcellularLocation>
    <text evidence="11">Fractions of enolase are present in both the cytoplasm and on the cell surface.</text>
</comment>
<dbReference type="RefSeq" id="WP_058726280.1">
    <property type="nucleotide sequence ID" value="NZ_LDQC01000063.1"/>
</dbReference>
<protein>
    <recommendedName>
        <fullName evidence="4 11">Enolase</fullName>
        <ecNumber evidence="3 11">4.2.1.11</ecNumber>
    </recommendedName>
    <alternativeName>
        <fullName evidence="11">2-phospho-D-glycerate hydro-lyase</fullName>
    </alternativeName>
    <alternativeName>
        <fullName evidence="11">2-phosphoglycerate dehydratase</fullName>
    </alternativeName>
</protein>
<dbReference type="Gene3D" id="3.30.390.10">
    <property type="entry name" value="Enolase-like, N-terminal domain"/>
    <property type="match status" value="1"/>
</dbReference>
<dbReference type="GO" id="GO:0000015">
    <property type="term" value="C:phosphopyruvate hydratase complex"/>
    <property type="evidence" value="ECO:0007669"/>
    <property type="project" value="InterPro"/>
</dbReference>
<dbReference type="SUPFAM" id="SSF51604">
    <property type="entry name" value="Enolase C-terminal domain-like"/>
    <property type="match status" value="1"/>
</dbReference>
<dbReference type="OrthoDB" id="9804716at2"/>
<dbReference type="Gene3D" id="3.20.20.120">
    <property type="entry name" value="Enolase-like C-terminal domain"/>
    <property type="match status" value="1"/>
</dbReference>
<dbReference type="InterPro" id="IPR000941">
    <property type="entry name" value="Enolase"/>
</dbReference>
<dbReference type="Pfam" id="PF00113">
    <property type="entry name" value="Enolase_C"/>
    <property type="match status" value="1"/>
</dbReference>
<feature type="active site" description="Proton acceptor" evidence="11 12">
    <location>
        <position position="335"/>
    </location>
</feature>
<feature type="binding site" evidence="13">
    <location>
        <begin position="362"/>
        <end position="365"/>
    </location>
    <ligand>
        <name>substrate</name>
    </ligand>
</feature>
<evidence type="ECO:0000256" key="9">
    <source>
        <dbReference type="ARBA" id="ARBA00023152"/>
    </source>
</evidence>
<dbReference type="UniPathway" id="UPA00109">
    <property type="reaction ID" value="UER00187"/>
</dbReference>
<dbReference type="InterPro" id="IPR029017">
    <property type="entry name" value="Enolase-like_N"/>
</dbReference>
<keyword evidence="6 11" id="KW-0964">Secreted</keyword>
<dbReference type="SFLD" id="SFLDS00001">
    <property type="entry name" value="Enolase"/>
    <property type="match status" value="1"/>
</dbReference>
<dbReference type="InterPro" id="IPR020809">
    <property type="entry name" value="Enolase_CS"/>
</dbReference>
<feature type="binding site" evidence="11">
    <location>
        <position position="386"/>
    </location>
    <ligand>
        <name>(2R)-2-phosphoglycerate</name>
        <dbReference type="ChEBI" id="CHEBI:58289"/>
    </ligand>
</feature>
<dbReference type="NCBIfam" id="TIGR01060">
    <property type="entry name" value="eno"/>
    <property type="match status" value="1"/>
</dbReference>
<keyword evidence="10 11" id="KW-0456">Lyase</keyword>
<dbReference type="PRINTS" id="PR00148">
    <property type="entry name" value="ENOLASE"/>
</dbReference>
<dbReference type="GO" id="GO:0005576">
    <property type="term" value="C:extracellular region"/>
    <property type="evidence" value="ECO:0007669"/>
    <property type="project" value="UniProtKB-SubCell"/>
</dbReference>
<feature type="binding site" evidence="11">
    <location>
        <position position="163"/>
    </location>
    <ligand>
        <name>(2R)-2-phosphoglycerate</name>
        <dbReference type="ChEBI" id="CHEBI:58289"/>
    </ligand>
</feature>
<dbReference type="GO" id="GO:0000287">
    <property type="term" value="F:magnesium ion binding"/>
    <property type="evidence" value="ECO:0007669"/>
    <property type="project" value="UniProtKB-UniRule"/>
</dbReference>
<dbReference type="SFLD" id="SFLDF00002">
    <property type="entry name" value="enolase"/>
    <property type="match status" value="1"/>
</dbReference>
<dbReference type="PANTHER" id="PTHR11902:SF1">
    <property type="entry name" value="ENOLASE"/>
    <property type="match status" value="1"/>
</dbReference>
<keyword evidence="5 11" id="KW-0963">Cytoplasm</keyword>
<evidence type="ECO:0000256" key="14">
    <source>
        <dbReference type="PIRSR" id="PIRSR001400-3"/>
    </source>
</evidence>
<evidence type="ECO:0000256" key="12">
    <source>
        <dbReference type="PIRSR" id="PIRSR001400-1"/>
    </source>
</evidence>
<dbReference type="STRING" id="33881.NS184_11665"/>
<comment type="function">
    <text evidence="11">Catalyzes the reversible conversion of 2-phosphoglycerate (2-PG) into phosphoenolpyruvate (PEP). It is essential for the degradation of carbohydrates via glycolysis.</text>
</comment>
<dbReference type="SMART" id="SM01193">
    <property type="entry name" value="Enolase_N"/>
    <property type="match status" value="1"/>
</dbReference>
<evidence type="ECO:0000256" key="6">
    <source>
        <dbReference type="ARBA" id="ARBA00022525"/>
    </source>
</evidence>
<feature type="active site" description="Proton donor" evidence="11 12">
    <location>
        <position position="205"/>
    </location>
</feature>
<dbReference type="EC" id="4.2.1.11" evidence="3 11"/>
<feature type="binding site" evidence="13">
    <location>
        <position position="155"/>
    </location>
    <ligand>
        <name>substrate</name>
    </ligand>
</feature>
<organism evidence="17 18">
    <name type="scientific">Curtobacterium luteum</name>
    <dbReference type="NCBI Taxonomy" id="33881"/>
    <lineage>
        <taxon>Bacteria</taxon>
        <taxon>Bacillati</taxon>
        <taxon>Actinomycetota</taxon>
        <taxon>Actinomycetes</taxon>
        <taxon>Micrococcales</taxon>
        <taxon>Microbacteriaceae</taxon>
        <taxon>Curtobacterium</taxon>
    </lineage>
</organism>
<evidence type="ECO:0000259" key="16">
    <source>
        <dbReference type="SMART" id="SM01193"/>
    </source>
</evidence>
<evidence type="ECO:0000256" key="10">
    <source>
        <dbReference type="ARBA" id="ARBA00023239"/>
    </source>
</evidence>
<dbReference type="InterPro" id="IPR020810">
    <property type="entry name" value="Enolase_C"/>
</dbReference>
<feature type="domain" description="Enolase C-terminal TIM barrel" evidence="15">
    <location>
        <begin position="139"/>
        <end position="423"/>
    </location>
</feature>
<dbReference type="EMBL" id="LDQC01000063">
    <property type="protein sequence ID" value="KTR04574.1"/>
    <property type="molecule type" value="Genomic_DNA"/>
</dbReference>
<dbReference type="CDD" id="cd03313">
    <property type="entry name" value="enolase"/>
    <property type="match status" value="1"/>
</dbReference>
<reference evidence="17 18" key="1">
    <citation type="journal article" date="2016" name="Front. Microbiol.">
        <title>Genomic Resource of Rice Seed Associated Bacteria.</title>
        <authorList>
            <person name="Midha S."/>
            <person name="Bansal K."/>
            <person name="Sharma S."/>
            <person name="Kumar N."/>
            <person name="Patil P.P."/>
            <person name="Chaudhry V."/>
            <person name="Patil P.B."/>
        </authorList>
    </citation>
    <scope>NUCLEOTIDE SEQUENCE [LARGE SCALE GENOMIC DNA]</scope>
    <source>
        <strain evidence="17 18">NS184</strain>
    </source>
</reference>
<dbReference type="SFLD" id="SFLDG00178">
    <property type="entry name" value="enolase"/>
    <property type="match status" value="1"/>
</dbReference>
<comment type="caution">
    <text evidence="17">The sequence shown here is derived from an EMBL/GenBank/DDBJ whole genome shotgun (WGS) entry which is preliminary data.</text>
</comment>
<evidence type="ECO:0000256" key="2">
    <source>
        <dbReference type="ARBA" id="ARBA00009604"/>
    </source>
</evidence>
<dbReference type="PANTHER" id="PTHR11902">
    <property type="entry name" value="ENOLASE"/>
    <property type="match status" value="1"/>
</dbReference>
<dbReference type="FunFam" id="3.20.20.120:FF:000001">
    <property type="entry name" value="Enolase"/>
    <property type="match status" value="1"/>
</dbReference>
<evidence type="ECO:0000256" key="13">
    <source>
        <dbReference type="PIRSR" id="PIRSR001400-2"/>
    </source>
</evidence>
<keyword evidence="7 11" id="KW-0479">Metal-binding</keyword>
<dbReference type="AlphaFoldDB" id="A0A175RNQ7"/>
<name>A0A175RNQ7_9MICO</name>